<evidence type="ECO:0000256" key="1">
    <source>
        <dbReference type="PROSITE-ProRule" id="PRU00169"/>
    </source>
</evidence>
<dbReference type="PROSITE" id="PS50110">
    <property type="entry name" value="RESPONSE_REGULATORY"/>
    <property type="match status" value="1"/>
</dbReference>
<gene>
    <name evidence="3" type="ORF">WH91_05145</name>
</gene>
<evidence type="ECO:0000313" key="3">
    <source>
        <dbReference type="EMBL" id="KKC34050.1"/>
    </source>
</evidence>
<organism evidence="3 4">
    <name type="scientific">Devosia psychrophila</name>
    <dbReference type="NCBI Taxonomy" id="728005"/>
    <lineage>
        <taxon>Bacteria</taxon>
        <taxon>Pseudomonadati</taxon>
        <taxon>Pseudomonadota</taxon>
        <taxon>Alphaproteobacteria</taxon>
        <taxon>Hyphomicrobiales</taxon>
        <taxon>Devosiaceae</taxon>
        <taxon>Devosia</taxon>
    </lineage>
</organism>
<reference evidence="3 4" key="1">
    <citation type="submission" date="2015-03" db="EMBL/GenBank/DDBJ databases">
        <authorList>
            <person name="Lepp D."/>
            <person name="Hassan Y.I."/>
            <person name="Li X.-Z."/>
            <person name="Zhou T."/>
        </authorList>
    </citation>
    <scope>NUCLEOTIDE SEQUENCE [LARGE SCALE GENOMIC DNA]</scope>
    <source>
        <strain evidence="3 4">Cr7-05</strain>
    </source>
</reference>
<protein>
    <recommendedName>
        <fullName evidence="2">Response regulatory domain-containing protein</fullName>
    </recommendedName>
</protein>
<feature type="modified residue" description="4-aspartylphosphate" evidence="1">
    <location>
        <position position="60"/>
    </location>
</feature>
<name>A0ABR5E156_9HYPH</name>
<dbReference type="Gene3D" id="3.40.50.2300">
    <property type="match status" value="1"/>
</dbReference>
<dbReference type="InterPro" id="IPR011006">
    <property type="entry name" value="CheY-like_superfamily"/>
</dbReference>
<sequence>MRSKVMDGIRRVMVVEDEVMLLLDLVENLADFGIESLPLMMADGAARTLCKSDIDALITDIELPGNNSGLDLAWRCAQLKPSMPIVVVSGGVRPTRSQLPPNAIFVPKPYDIQQILDGLDRRMQRAA</sequence>
<dbReference type="SMART" id="SM00448">
    <property type="entry name" value="REC"/>
    <property type="match status" value="1"/>
</dbReference>
<keyword evidence="4" id="KW-1185">Reference proteome</keyword>
<keyword evidence="1" id="KW-0597">Phosphoprotein</keyword>
<feature type="domain" description="Response regulatory" evidence="2">
    <location>
        <begin position="11"/>
        <end position="123"/>
    </location>
</feature>
<evidence type="ECO:0000313" key="4">
    <source>
        <dbReference type="Proteomes" id="UP000033519"/>
    </source>
</evidence>
<accession>A0ABR5E156</accession>
<dbReference type="SUPFAM" id="SSF52172">
    <property type="entry name" value="CheY-like"/>
    <property type="match status" value="1"/>
</dbReference>
<dbReference type="Pfam" id="PF00072">
    <property type="entry name" value="Response_reg"/>
    <property type="match status" value="1"/>
</dbReference>
<dbReference type="InterPro" id="IPR001789">
    <property type="entry name" value="Sig_transdc_resp-reg_receiver"/>
</dbReference>
<evidence type="ECO:0000259" key="2">
    <source>
        <dbReference type="PROSITE" id="PS50110"/>
    </source>
</evidence>
<comment type="caution">
    <text evidence="3">The sequence shown here is derived from an EMBL/GenBank/DDBJ whole genome shotgun (WGS) entry which is preliminary data.</text>
</comment>
<dbReference type="Proteomes" id="UP000033519">
    <property type="component" value="Unassembled WGS sequence"/>
</dbReference>
<dbReference type="EMBL" id="LAPV01000062">
    <property type="protein sequence ID" value="KKC34050.1"/>
    <property type="molecule type" value="Genomic_DNA"/>
</dbReference>
<proteinExistence type="predicted"/>